<evidence type="ECO:0000259" key="1">
    <source>
        <dbReference type="Pfam" id="PF01738"/>
    </source>
</evidence>
<gene>
    <name evidence="2" type="ORF">BJI67_08875</name>
</gene>
<sequence>MSSTSSPVAEWIDIAPDLRGYLARPAGDGKHPAMVVFIEAFGVNGHFQTLAARLAEAGYVALVPDIYHGDTYDYSDRDGAIGHLRTLNDEQVMQETDRALDLLARHPSVAPIKPGVLGFCMGGRYAFLTHAAHAERVSATASFYGGGIAPLQDGLGRAPLLGRIPAMQGPLLLHYGTEDGSIAPDEHGRIAEALSRAGKRYGMQIYPGAGHGFFCDVRPSYHAAAAAEAWELTLDFFSRHLGG</sequence>
<dbReference type="Gene3D" id="3.40.50.1820">
    <property type="entry name" value="alpha/beta hydrolase"/>
    <property type="match status" value="1"/>
</dbReference>
<evidence type="ECO:0000313" key="2">
    <source>
        <dbReference type="EMBL" id="AOV17159.1"/>
    </source>
</evidence>
<dbReference type="PANTHER" id="PTHR46623:SF6">
    <property type="entry name" value="ALPHA_BETA-HYDROLASES SUPERFAMILY PROTEIN"/>
    <property type="match status" value="1"/>
</dbReference>
<feature type="domain" description="Dienelactone hydrolase" evidence="1">
    <location>
        <begin position="18"/>
        <end position="240"/>
    </location>
</feature>
<dbReference type="EMBL" id="CP017448">
    <property type="protein sequence ID" value="AOV17159.1"/>
    <property type="molecule type" value="Genomic_DNA"/>
</dbReference>
<evidence type="ECO:0000313" key="3">
    <source>
        <dbReference type="Proteomes" id="UP000095342"/>
    </source>
</evidence>
<dbReference type="Proteomes" id="UP000095342">
    <property type="component" value="Chromosome"/>
</dbReference>
<dbReference type="Pfam" id="PF01738">
    <property type="entry name" value="DLH"/>
    <property type="match status" value="1"/>
</dbReference>
<dbReference type="InterPro" id="IPR029058">
    <property type="entry name" value="AB_hydrolase_fold"/>
</dbReference>
<dbReference type="KEGG" id="aaeo:BJI67_08875"/>
<dbReference type="AlphaFoldDB" id="A0A1D8K864"/>
<name>A0A1D8K864_9GAMM</name>
<organism evidence="2 3">
    <name type="scientific">Acidihalobacter aeolianus</name>
    <dbReference type="NCBI Taxonomy" id="2792603"/>
    <lineage>
        <taxon>Bacteria</taxon>
        <taxon>Pseudomonadati</taxon>
        <taxon>Pseudomonadota</taxon>
        <taxon>Gammaproteobacteria</taxon>
        <taxon>Chromatiales</taxon>
        <taxon>Ectothiorhodospiraceae</taxon>
        <taxon>Acidihalobacter</taxon>
    </lineage>
</organism>
<proteinExistence type="predicted"/>
<dbReference type="PANTHER" id="PTHR46623">
    <property type="entry name" value="CARBOXYMETHYLENEBUTENOLIDASE-RELATED"/>
    <property type="match status" value="1"/>
</dbReference>
<dbReference type="InterPro" id="IPR051049">
    <property type="entry name" value="Dienelactone_hydrolase-like"/>
</dbReference>
<reference evidence="2 3" key="1">
    <citation type="submission" date="2016-09" db="EMBL/GenBank/DDBJ databases">
        <title>Acidihalobacter prosperus V6 (DSM14174).</title>
        <authorList>
            <person name="Khaleque H.N."/>
            <person name="Ramsay J.P."/>
            <person name="Murphy R.J.T."/>
            <person name="Kaksonen A.H."/>
            <person name="Boxall N.J."/>
            <person name="Watkin E.L.J."/>
        </authorList>
    </citation>
    <scope>NUCLEOTIDE SEQUENCE [LARGE SCALE GENOMIC DNA]</scope>
    <source>
        <strain evidence="2 3">V6</strain>
    </source>
</reference>
<dbReference type="RefSeq" id="WP_070072729.1">
    <property type="nucleotide sequence ID" value="NZ_CP017448.1"/>
</dbReference>
<dbReference type="SUPFAM" id="SSF53474">
    <property type="entry name" value="alpha/beta-Hydrolases"/>
    <property type="match status" value="1"/>
</dbReference>
<dbReference type="GO" id="GO:0016787">
    <property type="term" value="F:hydrolase activity"/>
    <property type="evidence" value="ECO:0007669"/>
    <property type="project" value="InterPro"/>
</dbReference>
<keyword evidence="3" id="KW-1185">Reference proteome</keyword>
<accession>A0A1D8K864</accession>
<dbReference type="InterPro" id="IPR002925">
    <property type="entry name" value="Dienelactn_hydro"/>
</dbReference>
<protein>
    <submittedName>
        <fullName evidence="2">Carboxymethylenebutenolidase</fullName>
    </submittedName>
</protein>